<dbReference type="Gene3D" id="3.30.559.10">
    <property type="entry name" value="Chloramphenicol acetyltransferase-like domain"/>
    <property type="match status" value="1"/>
</dbReference>
<dbReference type="Gene3D" id="1.10.1200.10">
    <property type="entry name" value="ACP-like"/>
    <property type="match status" value="2"/>
</dbReference>
<dbReference type="InterPro" id="IPR036736">
    <property type="entry name" value="ACP-like_sf"/>
</dbReference>
<dbReference type="Pfam" id="PF00668">
    <property type="entry name" value="Condensation"/>
    <property type="match status" value="1"/>
</dbReference>
<dbReference type="PANTHER" id="PTHR45527:SF14">
    <property type="entry name" value="PLIPASTATIN SYNTHASE SUBUNIT B"/>
    <property type="match status" value="1"/>
</dbReference>
<sequence>MKINNNLYIKPDLAIKPLSKINYRQTFDIKDLCIHQIFEQQVEKTPDAIAVVFEERQFTYQQLNCHANQLAHHLRTLGVGPEVLVGICMERSLEMVVGLLGILKAGGAYVPLDPAYPLERLAFVLEDTQTPVILTVEQLVKKIPEHGAQVVCLDSDWEAITEKSEENPVCETTPENLIYVIYTSGSTGKPKGVMIPHLGISNMLEWRQATFEINERDKVLQTFSFCFDPSVWQIFWPLCFGAQLIMARPGGHQDSAYLVKTIAEQQITIVGFVPSIIRVLVEEKGIENCQSLRHVTSGGEALSIELAESFLNCLNLDNILLNCYGPTEASIDVTYWTCERGTDYIFSPIGQPTTNVEIYILDEDLQPVPMGEIGELHIGGLGLARGYLNRPDLTKEKFIPNPLTDLGLEDSESSDRLASTENRAQYKYLNPQSKIYRHPKSNCLYKTGDLGRYLPDGNIEFLGRIDHQVKIRGFRIELGEIEAILSQHPGLQQSLVMAREDVPGDKRLVAYVVGHLEQIPSQDELRHFLLLELPEYMVPAAFVFMDAMPLNPNGKVDRRALPAPDSSSFSRSTSFIAPSTPKEEILAAIWEQVLGLEQIGVEDNFFELGGHSLLATQVVSRVRQTLSIEVTLGLLFEKPTIASFARAIAELPTNTNVSKSQPISQSANRDSGLSFAQQRMWLLEQIDPNSAAYLVPTTQRLTGKLNVGVLQQSLDAIVARHEALRTNFFTSSDGNPIQVIGEPRSVELKIIESTGSQEEEVQRLLNLEAHRPFNLASDLMLRATLLEIEPNEHILLLVMHHIASDGWSIGILWEQLAAIYEALLNNNPPDLTKLPIQYADFAAWQNQWLSEGVIDTQLDYWKNQLKGATPLELPTDQPRPAVQNHQGAYQSLVLPKQLTVDLKALSRRSDSTLFMTLLTAFKILLYRYTAQEDIVVGTPIAGRNQTETEDLIGCFINTLALRTDVGGNPTFLELLSRVRKVALNAYAHQDIPFEKVIEELHPQRNLSRSPVFDVMFNFINTPQTTLEFPGLTLTPVELNEPESIFSMTLYLEEHLGDVSLQIVYQRAIFSAARMTSLLNQFQYLLNQIVATPDRPISSYSLVTPESQTLLPDPSAVLLEPEYELVTAMFTAQANRTPEHPAVSQGSSSWNYSELSKSAHQLARVLLSHGVKQGEVVAVFGQRSFGAIAAMMGVLLSGGVLLNIDPKLPVHRQQVMLQEAKAKCLLHIDSESLQKPKWEYLDIISVDPDTGVSLYIDNESLHLPKLSGDDAAYIFFTSGTTGVPKGVLGCHKGMGHFLTWQRQTFEVGQKDRSAQLTGFSFDVILRDVFLPLTSGATLCLPKEGDELEPARILQWLEQEQISLIHTVPSLAQSWLVNVPPDVSLNALRCVFLAGEPLKDTLIRQWRKIFPQSGEIVNLYGPTETTMAKCYYRVTPETVQKVQPIGSSLPETQALVFAENNQLCGIGEPGQIVIRTPFRSLGYINTSISDSSRFVKNPNRNDEQDLLYYTGDRGRYRPDGSLEILGRMDRQVKIRGVRIELGEIETVLGEHPLVRSVVAIAREDQPGDQRLVAYIVPQEEVTINELRRFLNQKLPTYMIPSAFVMLDGLPLTPNGKVDRQALPVPDQRQEVEESFVAPQNELEHKLTKIWEEVLGLQAIGVRDNFFELGGHSLLAVKLFWQIQKSFGINLPLATLFQSGTVEALASIIREEQNLALVNQKKQSASWSSLVPIQPKGDKPPFFCIHAMGGNVLSYYELSRHLGDKQPFYGLQSQGLDGQIPNSVLEDMASHYLKEIQTVQPKGPYLLGGHSFGGLVAYEIAQQLYKQGEQVDLLVLFDTPVPGVELRLPLLQRVPIHLKKLFQQGPSYFGKKIKGWLPWLTLMLKNKLKIASGKPIEDIEALLPHDIVRLANHEARDKYVIQPYPGKLTILGVSGDMRESDDGYPGIGYKLDPNYGWTDNLVKGGFSVQIVPGNHVSMLTEPHVQVLAEKLKLCLEQAYR</sequence>
<dbReference type="InterPro" id="IPR023213">
    <property type="entry name" value="CAT-like_dom_sf"/>
</dbReference>
<evidence type="ECO:0000313" key="7">
    <source>
        <dbReference type="Proteomes" id="UP000729701"/>
    </source>
</evidence>
<dbReference type="GO" id="GO:0005829">
    <property type="term" value="C:cytosol"/>
    <property type="evidence" value="ECO:0007669"/>
    <property type="project" value="TreeGrafter"/>
</dbReference>
<protein>
    <submittedName>
        <fullName evidence="6">Amino acid adenylation domain-containing protein</fullName>
    </submittedName>
</protein>
<evidence type="ECO:0000256" key="2">
    <source>
        <dbReference type="ARBA" id="ARBA00006432"/>
    </source>
</evidence>
<dbReference type="InterPro" id="IPR009081">
    <property type="entry name" value="PP-bd_ACP"/>
</dbReference>
<dbReference type="Gene3D" id="3.40.50.1820">
    <property type="entry name" value="alpha/beta hydrolase"/>
    <property type="match status" value="1"/>
</dbReference>
<dbReference type="SUPFAM" id="SSF52777">
    <property type="entry name" value="CoA-dependent acyltransferases"/>
    <property type="match status" value="2"/>
</dbReference>
<dbReference type="InterPro" id="IPR020845">
    <property type="entry name" value="AMP-binding_CS"/>
</dbReference>
<accession>A0A951QQ96</accession>
<dbReference type="PROSITE" id="PS00455">
    <property type="entry name" value="AMP_BINDING"/>
    <property type="match status" value="2"/>
</dbReference>
<dbReference type="InterPro" id="IPR006162">
    <property type="entry name" value="Ppantetheine_attach_site"/>
</dbReference>
<feature type="domain" description="Carrier" evidence="5">
    <location>
        <begin position="577"/>
        <end position="652"/>
    </location>
</feature>
<dbReference type="PROSITE" id="PS00012">
    <property type="entry name" value="PHOSPHOPANTETHEINE"/>
    <property type="match status" value="1"/>
</dbReference>
<dbReference type="Gene3D" id="3.40.50.12780">
    <property type="entry name" value="N-terminal domain of ligase-like"/>
    <property type="match status" value="1"/>
</dbReference>
<dbReference type="InterPro" id="IPR001242">
    <property type="entry name" value="Condensation_dom"/>
</dbReference>
<keyword evidence="4" id="KW-0597">Phosphoprotein</keyword>
<dbReference type="GO" id="GO:0031177">
    <property type="term" value="F:phosphopantetheine binding"/>
    <property type="evidence" value="ECO:0007669"/>
    <property type="project" value="InterPro"/>
</dbReference>
<dbReference type="CDD" id="cd19531">
    <property type="entry name" value="LCL_NRPS-like"/>
    <property type="match status" value="1"/>
</dbReference>
<dbReference type="SUPFAM" id="SSF53474">
    <property type="entry name" value="alpha/beta-Hydrolases"/>
    <property type="match status" value="1"/>
</dbReference>
<dbReference type="InterPro" id="IPR001031">
    <property type="entry name" value="Thioesterase"/>
</dbReference>
<dbReference type="GO" id="GO:0043041">
    <property type="term" value="P:amino acid activation for nonribosomal peptide biosynthetic process"/>
    <property type="evidence" value="ECO:0007669"/>
    <property type="project" value="TreeGrafter"/>
</dbReference>
<dbReference type="FunFam" id="3.30.559.10:FF:000012">
    <property type="entry name" value="Non-ribosomal peptide synthetase"/>
    <property type="match status" value="1"/>
</dbReference>
<dbReference type="FunFam" id="3.30.300.30:FF:000010">
    <property type="entry name" value="Enterobactin synthetase component F"/>
    <property type="match status" value="2"/>
</dbReference>
<feature type="domain" description="Carrier" evidence="5">
    <location>
        <begin position="1635"/>
        <end position="1710"/>
    </location>
</feature>
<comment type="similarity">
    <text evidence="2">Belongs to the ATP-dependent AMP-binding enzyme family.</text>
</comment>
<reference evidence="6" key="1">
    <citation type="submission" date="2021-05" db="EMBL/GenBank/DDBJ databases">
        <authorList>
            <person name="Pietrasiak N."/>
            <person name="Ward R."/>
            <person name="Stajich J.E."/>
            <person name="Kurbessoian T."/>
        </authorList>
    </citation>
    <scope>NUCLEOTIDE SEQUENCE</scope>
    <source>
        <strain evidence="6">GSE-NOS-MK-12-04C</strain>
    </source>
</reference>
<comment type="caution">
    <text evidence="6">The sequence shown here is derived from an EMBL/GenBank/DDBJ whole genome shotgun (WGS) entry which is preliminary data.</text>
</comment>
<dbReference type="CDD" id="cd05930">
    <property type="entry name" value="A_NRPS"/>
    <property type="match status" value="2"/>
</dbReference>
<proteinExistence type="inferred from homology"/>
<dbReference type="PROSITE" id="PS50075">
    <property type="entry name" value="CARRIER"/>
    <property type="match status" value="2"/>
</dbReference>
<dbReference type="NCBIfam" id="NF003417">
    <property type="entry name" value="PRK04813.1"/>
    <property type="match status" value="3"/>
</dbReference>
<dbReference type="InterPro" id="IPR020806">
    <property type="entry name" value="PKS_PP-bd"/>
</dbReference>
<dbReference type="Proteomes" id="UP000729701">
    <property type="component" value="Unassembled WGS sequence"/>
</dbReference>
<dbReference type="InterPro" id="IPR042099">
    <property type="entry name" value="ANL_N_sf"/>
</dbReference>
<dbReference type="GO" id="GO:0003824">
    <property type="term" value="F:catalytic activity"/>
    <property type="evidence" value="ECO:0007669"/>
    <property type="project" value="InterPro"/>
</dbReference>
<dbReference type="Pfam" id="PF13193">
    <property type="entry name" value="AMP-binding_C"/>
    <property type="match status" value="2"/>
</dbReference>
<dbReference type="FunFam" id="3.40.50.980:FF:000001">
    <property type="entry name" value="Non-ribosomal peptide synthetase"/>
    <property type="match status" value="1"/>
</dbReference>
<dbReference type="Gene3D" id="3.30.300.30">
    <property type="match status" value="2"/>
</dbReference>
<dbReference type="Pfam" id="PF00501">
    <property type="entry name" value="AMP-binding"/>
    <property type="match status" value="2"/>
</dbReference>
<dbReference type="Pfam" id="PF00550">
    <property type="entry name" value="PP-binding"/>
    <property type="match status" value="2"/>
</dbReference>
<dbReference type="SMART" id="SM00823">
    <property type="entry name" value="PKS_PP"/>
    <property type="match status" value="2"/>
</dbReference>
<dbReference type="PANTHER" id="PTHR45527">
    <property type="entry name" value="NONRIBOSOMAL PEPTIDE SYNTHETASE"/>
    <property type="match status" value="1"/>
</dbReference>
<reference evidence="6" key="2">
    <citation type="journal article" date="2022" name="Microbiol. Resour. Announc.">
        <title>Metagenome Sequencing to Explore Phylogenomics of Terrestrial Cyanobacteria.</title>
        <authorList>
            <person name="Ward R.D."/>
            <person name="Stajich J.E."/>
            <person name="Johansen J.R."/>
            <person name="Huntemann M."/>
            <person name="Clum A."/>
            <person name="Foster B."/>
            <person name="Foster B."/>
            <person name="Roux S."/>
            <person name="Palaniappan K."/>
            <person name="Varghese N."/>
            <person name="Mukherjee S."/>
            <person name="Reddy T.B.K."/>
            <person name="Daum C."/>
            <person name="Copeland A."/>
            <person name="Chen I.A."/>
            <person name="Ivanova N.N."/>
            <person name="Kyrpides N.C."/>
            <person name="Shapiro N."/>
            <person name="Eloe-Fadrosh E.A."/>
            <person name="Pietrasiak N."/>
        </authorList>
    </citation>
    <scope>NUCLEOTIDE SEQUENCE</scope>
    <source>
        <strain evidence="6">GSE-NOS-MK-12-04C</strain>
    </source>
</reference>
<dbReference type="InterPro" id="IPR045851">
    <property type="entry name" value="AMP-bd_C_sf"/>
</dbReference>
<dbReference type="FunFam" id="3.40.50.12780:FF:000012">
    <property type="entry name" value="Non-ribosomal peptide synthetase"/>
    <property type="match status" value="1"/>
</dbReference>
<dbReference type="GO" id="GO:0008610">
    <property type="term" value="P:lipid biosynthetic process"/>
    <property type="evidence" value="ECO:0007669"/>
    <property type="project" value="UniProtKB-ARBA"/>
</dbReference>
<evidence type="ECO:0000256" key="4">
    <source>
        <dbReference type="ARBA" id="ARBA00022553"/>
    </source>
</evidence>
<dbReference type="FunFam" id="1.10.1200.10:FF:000005">
    <property type="entry name" value="Nonribosomal peptide synthetase 1"/>
    <property type="match status" value="2"/>
</dbReference>
<dbReference type="InterPro" id="IPR025110">
    <property type="entry name" value="AMP-bd_C"/>
</dbReference>
<dbReference type="Pfam" id="PF00975">
    <property type="entry name" value="Thioesterase"/>
    <property type="match status" value="1"/>
</dbReference>
<dbReference type="EMBL" id="JAHHGZ010000018">
    <property type="protein sequence ID" value="MBW4669172.1"/>
    <property type="molecule type" value="Genomic_DNA"/>
</dbReference>
<keyword evidence="3" id="KW-0596">Phosphopantetheine</keyword>
<evidence type="ECO:0000256" key="3">
    <source>
        <dbReference type="ARBA" id="ARBA00022450"/>
    </source>
</evidence>
<dbReference type="GO" id="GO:0044550">
    <property type="term" value="P:secondary metabolite biosynthetic process"/>
    <property type="evidence" value="ECO:0007669"/>
    <property type="project" value="UniProtKB-ARBA"/>
</dbReference>
<dbReference type="Gene3D" id="3.30.559.30">
    <property type="entry name" value="Nonribosomal peptide synthetase, condensation domain"/>
    <property type="match status" value="1"/>
</dbReference>
<gene>
    <name evidence="6" type="ORF">KME60_17535</name>
</gene>
<evidence type="ECO:0000256" key="1">
    <source>
        <dbReference type="ARBA" id="ARBA00001957"/>
    </source>
</evidence>
<dbReference type="NCBIfam" id="TIGR01733">
    <property type="entry name" value="AA-adenyl-dom"/>
    <property type="match status" value="2"/>
</dbReference>
<dbReference type="SUPFAM" id="SSF56801">
    <property type="entry name" value="Acetyl-CoA synthetase-like"/>
    <property type="match status" value="2"/>
</dbReference>
<organism evidence="6 7">
    <name type="scientific">Cyanomargarita calcarea GSE-NOS-MK-12-04C</name>
    <dbReference type="NCBI Taxonomy" id="2839659"/>
    <lineage>
        <taxon>Bacteria</taxon>
        <taxon>Bacillati</taxon>
        <taxon>Cyanobacteriota</taxon>
        <taxon>Cyanophyceae</taxon>
        <taxon>Nostocales</taxon>
        <taxon>Cyanomargaritaceae</taxon>
        <taxon>Cyanomargarita</taxon>
    </lineage>
</organism>
<dbReference type="InterPro" id="IPR000873">
    <property type="entry name" value="AMP-dep_synth/lig_dom"/>
</dbReference>
<comment type="cofactor">
    <cofactor evidence="1">
        <name>pantetheine 4'-phosphate</name>
        <dbReference type="ChEBI" id="CHEBI:47942"/>
    </cofactor>
</comment>
<dbReference type="Gene3D" id="2.30.38.10">
    <property type="entry name" value="Luciferase, Domain 3"/>
    <property type="match status" value="1"/>
</dbReference>
<dbReference type="InterPro" id="IPR029058">
    <property type="entry name" value="AB_hydrolase_fold"/>
</dbReference>
<dbReference type="InterPro" id="IPR010071">
    <property type="entry name" value="AA_adenyl_dom"/>
</dbReference>
<dbReference type="Gene3D" id="3.40.50.980">
    <property type="match status" value="2"/>
</dbReference>
<name>A0A951QQ96_9CYAN</name>
<evidence type="ECO:0000313" key="6">
    <source>
        <dbReference type="EMBL" id="MBW4669172.1"/>
    </source>
</evidence>
<dbReference type="SUPFAM" id="SSF47336">
    <property type="entry name" value="ACP-like"/>
    <property type="match status" value="2"/>
</dbReference>
<evidence type="ECO:0000259" key="5">
    <source>
        <dbReference type="PROSITE" id="PS50075"/>
    </source>
</evidence>